<dbReference type="PANTHER" id="PTHR45453">
    <property type="entry name" value="PHOSPHATE REGULON SENSOR PROTEIN PHOR"/>
    <property type="match status" value="1"/>
</dbReference>
<dbReference type="PROSITE" id="PS50109">
    <property type="entry name" value="HIS_KIN"/>
    <property type="match status" value="1"/>
</dbReference>
<feature type="domain" description="Histidine kinase" evidence="7">
    <location>
        <begin position="40"/>
        <end position="161"/>
    </location>
</feature>
<protein>
    <recommendedName>
        <fullName evidence="2">histidine kinase</fullName>
        <ecNumber evidence="2">2.7.13.3</ecNumber>
    </recommendedName>
</protein>
<evidence type="ECO:0000256" key="6">
    <source>
        <dbReference type="ARBA" id="ARBA00023012"/>
    </source>
</evidence>
<dbReference type="InterPro" id="IPR050351">
    <property type="entry name" value="BphY/WalK/GraS-like"/>
</dbReference>
<evidence type="ECO:0000259" key="7">
    <source>
        <dbReference type="PROSITE" id="PS50109"/>
    </source>
</evidence>
<dbReference type="InterPro" id="IPR003594">
    <property type="entry name" value="HATPase_dom"/>
</dbReference>
<accession>A0ABR9U0D5</accession>
<organism evidence="8 9">
    <name type="scientific">Nostoc cf. edaphicum LEGE 07299</name>
    <dbReference type="NCBI Taxonomy" id="2777974"/>
    <lineage>
        <taxon>Bacteria</taxon>
        <taxon>Bacillati</taxon>
        <taxon>Cyanobacteriota</taxon>
        <taxon>Cyanophyceae</taxon>
        <taxon>Nostocales</taxon>
        <taxon>Nostocaceae</taxon>
        <taxon>Nostoc</taxon>
    </lineage>
</organism>
<proteinExistence type="predicted"/>
<comment type="caution">
    <text evidence="8">The sequence shown here is derived from an EMBL/GenBank/DDBJ whole genome shotgun (WGS) entry which is preliminary data.</text>
</comment>
<dbReference type="PANTHER" id="PTHR45453:SF1">
    <property type="entry name" value="PHOSPHATE REGULON SENSOR PROTEIN PHOR"/>
    <property type="match status" value="1"/>
</dbReference>
<dbReference type="Gene3D" id="3.30.565.10">
    <property type="entry name" value="Histidine kinase-like ATPase, C-terminal domain"/>
    <property type="match status" value="1"/>
</dbReference>
<evidence type="ECO:0000256" key="5">
    <source>
        <dbReference type="ARBA" id="ARBA00022777"/>
    </source>
</evidence>
<dbReference type="SMART" id="SM00387">
    <property type="entry name" value="HATPase_c"/>
    <property type="match status" value="1"/>
</dbReference>
<evidence type="ECO:0000256" key="3">
    <source>
        <dbReference type="ARBA" id="ARBA00022553"/>
    </source>
</evidence>
<keyword evidence="6" id="KW-0902">Two-component regulatory system</keyword>
<dbReference type="InterPro" id="IPR036890">
    <property type="entry name" value="HATPase_C_sf"/>
</dbReference>
<evidence type="ECO:0000256" key="4">
    <source>
        <dbReference type="ARBA" id="ARBA00022679"/>
    </source>
</evidence>
<evidence type="ECO:0000256" key="2">
    <source>
        <dbReference type="ARBA" id="ARBA00012438"/>
    </source>
</evidence>
<dbReference type="SUPFAM" id="SSF55874">
    <property type="entry name" value="ATPase domain of HSP90 chaperone/DNA topoisomerase II/histidine kinase"/>
    <property type="match status" value="1"/>
</dbReference>
<reference evidence="8 9" key="1">
    <citation type="submission" date="2020-10" db="EMBL/GenBank/DDBJ databases">
        <authorList>
            <person name="Castelo-Branco R."/>
            <person name="Eusebio N."/>
            <person name="Adriana R."/>
            <person name="Vieira A."/>
            <person name="Brugerolle De Fraissinette N."/>
            <person name="Rezende De Castro R."/>
            <person name="Schneider M.P."/>
            <person name="Vasconcelos V."/>
            <person name="Leao P.N."/>
        </authorList>
    </citation>
    <scope>NUCLEOTIDE SEQUENCE [LARGE SCALE GENOMIC DNA]</scope>
    <source>
        <strain evidence="8 9">LEGE 07299</strain>
    </source>
</reference>
<evidence type="ECO:0000313" key="9">
    <source>
        <dbReference type="Proteomes" id="UP000647836"/>
    </source>
</evidence>
<dbReference type="InterPro" id="IPR005467">
    <property type="entry name" value="His_kinase_dom"/>
</dbReference>
<keyword evidence="5" id="KW-0418">Kinase</keyword>
<name>A0ABR9U0D5_9NOSO</name>
<keyword evidence="9" id="KW-1185">Reference proteome</keyword>
<dbReference type="EMBL" id="JADEXF010000451">
    <property type="protein sequence ID" value="MBE9106119.1"/>
    <property type="molecule type" value="Genomic_DNA"/>
</dbReference>
<keyword evidence="4" id="KW-0808">Transferase</keyword>
<keyword evidence="3" id="KW-0597">Phosphoprotein</keyword>
<dbReference type="Proteomes" id="UP000647836">
    <property type="component" value="Unassembled WGS sequence"/>
</dbReference>
<sequence>MALLIFFLEGILLLNTPIAIAFSAKVILTSAIRVEQPLNIVGDSEQLYRLVSNLIINAIQYTPQFGKVTVVLDRSENNAVIQVQDTGIGIPHQELTRIFDRFYRVNSDAYGGLRLRSRKTGGSGLGLAIAQAIIQSHQGSLNVQSQLGKGSTFTIQLPLDVTPISQFKLLYRRQPKFQ</sequence>
<evidence type="ECO:0000313" key="8">
    <source>
        <dbReference type="EMBL" id="MBE9106119.1"/>
    </source>
</evidence>
<dbReference type="Pfam" id="PF02518">
    <property type="entry name" value="HATPase_c"/>
    <property type="match status" value="1"/>
</dbReference>
<dbReference type="InterPro" id="IPR004358">
    <property type="entry name" value="Sig_transdc_His_kin-like_C"/>
</dbReference>
<comment type="catalytic activity">
    <reaction evidence="1">
        <text>ATP + protein L-histidine = ADP + protein N-phospho-L-histidine.</text>
        <dbReference type="EC" id="2.7.13.3"/>
    </reaction>
</comment>
<dbReference type="PRINTS" id="PR00344">
    <property type="entry name" value="BCTRLSENSOR"/>
</dbReference>
<evidence type="ECO:0000256" key="1">
    <source>
        <dbReference type="ARBA" id="ARBA00000085"/>
    </source>
</evidence>
<dbReference type="CDD" id="cd00075">
    <property type="entry name" value="HATPase"/>
    <property type="match status" value="1"/>
</dbReference>
<dbReference type="EC" id="2.7.13.3" evidence="2"/>
<gene>
    <name evidence="8" type="ORF">IQ229_14565</name>
</gene>